<evidence type="ECO:0000256" key="5">
    <source>
        <dbReference type="ARBA" id="ARBA00023159"/>
    </source>
</evidence>
<dbReference type="GO" id="GO:0006357">
    <property type="term" value="P:regulation of transcription by RNA polymerase II"/>
    <property type="evidence" value="ECO:0007669"/>
    <property type="project" value="InterPro"/>
</dbReference>
<dbReference type="PANTHER" id="PTHR13074:SF9">
    <property type="entry name" value="MEDIATOR OF RNA POLYMERASE II TRANSCRIPTION SUBUNIT 8"/>
    <property type="match status" value="1"/>
</dbReference>
<dbReference type="Proteomes" id="UP000236290">
    <property type="component" value="Unassembled WGS sequence"/>
</dbReference>
<dbReference type="AlphaFoldDB" id="A0A2K0UBV0"/>
<comment type="subcellular location">
    <subcellularLocation>
        <location evidence="1 9">Nucleus</location>
    </subcellularLocation>
</comment>
<dbReference type="InterPro" id="IPR019364">
    <property type="entry name" value="Mediatior_Med8_fun/met"/>
</dbReference>
<keyword evidence="4 9" id="KW-0805">Transcription regulation</keyword>
<evidence type="ECO:0000313" key="12">
    <source>
        <dbReference type="Proteomes" id="UP000236290"/>
    </source>
</evidence>
<evidence type="ECO:0000256" key="4">
    <source>
        <dbReference type="ARBA" id="ARBA00023015"/>
    </source>
</evidence>
<dbReference type="GO" id="GO:0003712">
    <property type="term" value="F:transcription coregulator activity"/>
    <property type="evidence" value="ECO:0007669"/>
    <property type="project" value="InterPro"/>
</dbReference>
<dbReference type="PANTHER" id="PTHR13074">
    <property type="entry name" value="MEDIATOR OF RNA POLYMERASE II TRANSCRIPTION SUBUNIT 8"/>
    <property type="match status" value="1"/>
</dbReference>
<organism evidence="11 12">
    <name type="scientific">Trichoderma harzianum</name>
    <name type="common">Hypocrea lixii</name>
    <dbReference type="NCBI Taxonomy" id="5544"/>
    <lineage>
        <taxon>Eukaryota</taxon>
        <taxon>Fungi</taxon>
        <taxon>Dikarya</taxon>
        <taxon>Ascomycota</taxon>
        <taxon>Pezizomycotina</taxon>
        <taxon>Sordariomycetes</taxon>
        <taxon>Hypocreomycetidae</taxon>
        <taxon>Hypocreales</taxon>
        <taxon>Hypocreaceae</taxon>
        <taxon>Trichoderma</taxon>
    </lineage>
</organism>
<evidence type="ECO:0000256" key="10">
    <source>
        <dbReference type="SAM" id="MobiDB-lite"/>
    </source>
</evidence>
<protein>
    <recommendedName>
        <fullName evidence="3 9">Mediator of RNA polymerase II transcription subunit 8</fullName>
    </recommendedName>
    <alternativeName>
        <fullName evidence="8 9">Mediator complex subunit 8</fullName>
    </alternativeName>
</protein>
<reference evidence="11 12" key="1">
    <citation type="submission" date="2017-02" db="EMBL/GenBank/DDBJ databases">
        <title>Genomes of Trichoderma spp. with biocontrol activity.</title>
        <authorList>
            <person name="Gardiner D."/>
            <person name="Kazan K."/>
            <person name="Vos C."/>
            <person name="Harvey P."/>
        </authorList>
    </citation>
    <scope>NUCLEOTIDE SEQUENCE [LARGE SCALE GENOMIC DNA]</scope>
    <source>
        <strain evidence="11 12">Tr1</strain>
    </source>
</reference>
<keyword evidence="5 9" id="KW-0010">Activator</keyword>
<dbReference type="OrthoDB" id="5329317at2759"/>
<evidence type="ECO:0000256" key="8">
    <source>
        <dbReference type="ARBA" id="ARBA00031261"/>
    </source>
</evidence>
<name>A0A2K0UBV0_TRIHA</name>
<accession>A0A2K0UBV0</accession>
<dbReference type="GO" id="GO:0070847">
    <property type="term" value="C:core mediator complex"/>
    <property type="evidence" value="ECO:0007669"/>
    <property type="project" value="TreeGrafter"/>
</dbReference>
<feature type="region of interest" description="Disordered" evidence="10">
    <location>
        <begin position="220"/>
        <end position="267"/>
    </location>
</feature>
<keyword evidence="7 9" id="KW-0539">Nucleus</keyword>
<gene>
    <name evidence="9" type="primary">MED8</name>
    <name evidence="11" type="ORF">THARTR1_04385</name>
</gene>
<dbReference type="Gene3D" id="6.10.250.2610">
    <property type="match status" value="1"/>
</dbReference>
<dbReference type="GO" id="GO:0000978">
    <property type="term" value="F:RNA polymerase II cis-regulatory region sequence-specific DNA binding"/>
    <property type="evidence" value="ECO:0007669"/>
    <property type="project" value="TreeGrafter"/>
</dbReference>
<keyword evidence="6 9" id="KW-0804">Transcription</keyword>
<comment type="function">
    <text evidence="9">Component of the Mediator complex, a coactivator involved in the regulated transcription of nearly all RNA polymerase II-dependent genes. Mediator functions as a bridge to convey information from gene-specific regulatory proteins to the basal RNA polymerase II transcription machinery. Mediator is recruited to promoters by direct interactions with regulatory proteins and serves as a scaffold for the assembly of a functional preinitiation complex with RNA polymerase II and the general transcription factors.</text>
</comment>
<evidence type="ECO:0000256" key="2">
    <source>
        <dbReference type="ARBA" id="ARBA00005716"/>
    </source>
</evidence>
<evidence type="ECO:0000256" key="1">
    <source>
        <dbReference type="ARBA" id="ARBA00004123"/>
    </source>
</evidence>
<comment type="caution">
    <text evidence="11">The sequence shown here is derived from an EMBL/GenBank/DDBJ whole genome shotgun (WGS) entry which is preliminary data.</text>
</comment>
<dbReference type="Gene3D" id="1.20.58.1710">
    <property type="match status" value="1"/>
</dbReference>
<comment type="similarity">
    <text evidence="2 9">Belongs to the Mediator complex subunit 8 family.</text>
</comment>
<feature type="compositionally biased region" description="Acidic residues" evidence="10">
    <location>
        <begin position="229"/>
        <end position="249"/>
    </location>
</feature>
<comment type="subunit">
    <text evidence="9">Component of the Mediator complex.</text>
</comment>
<evidence type="ECO:0000256" key="3">
    <source>
        <dbReference type="ARBA" id="ARBA00020637"/>
    </source>
</evidence>
<dbReference type="GO" id="GO:0016592">
    <property type="term" value="C:mediator complex"/>
    <property type="evidence" value="ECO:0007669"/>
    <property type="project" value="InterPro"/>
</dbReference>
<sequence>MPSACPTRACLSLYLNNKFKLNVTAKSKLALPHAAEERRERDKSLQLQNQQAHTMATLGLDDDELKSVEQTLARLAQLSSSIQSLKMDILKSNPLPHPSSLQASAQILQRNLQTVLDNLSENAELFSRIAVHPSTNYPGRTQENVLTQLLRKKLEPDVEELVAQGRETARLATPEGIAELQSIWDELREWTHDRIAKYVREEAGDVYTKEEREMGVDKVRTGLRKGLDEESDEEDDEDEDEDEDNDDAMDATNDQVKSAAVSRGPEPETLLWFAARGDFDVPRNVEYERKSGVKRGYDGVNIPLGSS</sequence>
<evidence type="ECO:0000256" key="9">
    <source>
        <dbReference type="RuleBase" id="RU364144"/>
    </source>
</evidence>
<proteinExistence type="inferred from homology"/>
<dbReference type="Pfam" id="PF10232">
    <property type="entry name" value="Med8"/>
    <property type="match status" value="1"/>
</dbReference>
<dbReference type="EMBL" id="MTYI01000054">
    <property type="protein sequence ID" value="PNP55243.1"/>
    <property type="molecule type" value="Genomic_DNA"/>
</dbReference>
<evidence type="ECO:0000256" key="7">
    <source>
        <dbReference type="ARBA" id="ARBA00023242"/>
    </source>
</evidence>
<evidence type="ECO:0000256" key="6">
    <source>
        <dbReference type="ARBA" id="ARBA00023163"/>
    </source>
</evidence>
<evidence type="ECO:0000313" key="11">
    <source>
        <dbReference type="EMBL" id="PNP55243.1"/>
    </source>
</evidence>